<sequence>MSQCGNYGHEIWSCPFRREFPEPYNSKRMSIPYGDFYNPGSYEPYNNFYNMDWRNNQDFSWSYNEVNTYEQLISPYQPRKLSLQEIMNNLAQASRATEEKLNKFIQYNDQSYKNEEASVEAMEAYVERRYKEDVYDRLWYPLNSIIDWNLMNSTIHTQSSDNGYKVPDQVLRTAATVDGRSPSSLNFNPSPNDGSLSNPLNYEGLPPPSPQLSIYLDTSSDDASHQFYIYFHFAELLDFTDGQTRELHIYLYGERHLIEPIILDGYLKPVTINTTFQPIKSQIVSVTIYAADDSYLPPILNAVEIYEIIELQYSPTNLDDEIEILDNGSNRELKIEVHGVRNLSSKPLTLEYLMPMTKTSIGLPMSADQEVSFKIYAAEGSNLPLILNAVEVFLYIELPDSLTNFNDDWDIVRMSKADALDLASGVGRKIEENKVLSAVEK</sequence>
<evidence type="ECO:0000313" key="7">
    <source>
        <dbReference type="EMBL" id="KAI9161410.1"/>
    </source>
</evidence>
<evidence type="ECO:0000256" key="4">
    <source>
        <dbReference type="ARBA" id="ARBA00022989"/>
    </source>
</evidence>
<evidence type="ECO:0000256" key="1">
    <source>
        <dbReference type="ARBA" id="ARBA00004167"/>
    </source>
</evidence>
<name>A0AAD5NI67_ACENE</name>
<feature type="domain" description="Malectin-like" evidence="6">
    <location>
        <begin position="128"/>
        <end position="193"/>
    </location>
</feature>
<dbReference type="PANTHER" id="PTHR45631:SF212">
    <property type="entry name" value="PROTEIN KINASE DOMAIN-CONTAINING PROTEIN"/>
    <property type="match status" value="1"/>
</dbReference>
<comment type="caution">
    <text evidence="7">The sequence shown here is derived from an EMBL/GenBank/DDBJ whole genome shotgun (WGS) entry which is preliminary data.</text>
</comment>
<evidence type="ECO:0000256" key="5">
    <source>
        <dbReference type="ARBA" id="ARBA00023136"/>
    </source>
</evidence>
<reference evidence="7" key="2">
    <citation type="submission" date="2023-02" db="EMBL/GenBank/DDBJ databases">
        <authorList>
            <person name="Swenson N.G."/>
            <person name="Wegrzyn J.L."/>
            <person name="Mcevoy S.L."/>
        </authorList>
    </citation>
    <scope>NUCLEOTIDE SEQUENCE</scope>
    <source>
        <strain evidence="7">91603</strain>
        <tissue evidence="7">Leaf</tissue>
    </source>
</reference>
<dbReference type="Proteomes" id="UP001064489">
    <property type="component" value="Chromosome 2"/>
</dbReference>
<comment type="subcellular location">
    <subcellularLocation>
        <location evidence="1">Membrane</location>
        <topology evidence="1">Single-pass membrane protein</topology>
    </subcellularLocation>
</comment>
<accession>A0AAD5NI67</accession>
<dbReference type="InterPro" id="IPR024788">
    <property type="entry name" value="Malectin-like_Carb-bd_dom"/>
</dbReference>
<dbReference type="Pfam" id="PF12819">
    <property type="entry name" value="Malectin_like"/>
    <property type="match status" value="2"/>
</dbReference>
<evidence type="ECO:0000256" key="2">
    <source>
        <dbReference type="ARBA" id="ARBA00022692"/>
    </source>
</evidence>
<protein>
    <recommendedName>
        <fullName evidence="6">Malectin-like domain-containing protein</fullName>
    </recommendedName>
</protein>
<feature type="domain" description="Malectin-like" evidence="6">
    <location>
        <begin position="215"/>
        <end position="308"/>
    </location>
</feature>
<evidence type="ECO:0000256" key="3">
    <source>
        <dbReference type="ARBA" id="ARBA00022729"/>
    </source>
</evidence>
<gene>
    <name evidence="7" type="ORF">LWI28_017089</name>
</gene>
<dbReference type="PANTHER" id="PTHR45631">
    <property type="entry name" value="OS07G0107800 PROTEIN-RELATED"/>
    <property type="match status" value="1"/>
</dbReference>
<keyword evidence="3" id="KW-0732">Signal</keyword>
<dbReference type="GO" id="GO:0016020">
    <property type="term" value="C:membrane"/>
    <property type="evidence" value="ECO:0007669"/>
    <property type="project" value="UniProtKB-SubCell"/>
</dbReference>
<keyword evidence="8" id="KW-1185">Reference proteome</keyword>
<reference evidence="7" key="1">
    <citation type="journal article" date="2022" name="Plant J.">
        <title>Strategies of tolerance reflected in two North American maple genomes.</title>
        <authorList>
            <person name="McEvoy S.L."/>
            <person name="Sezen U.U."/>
            <person name="Trouern-Trend A."/>
            <person name="McMahon S.M."/>
            <person name="Schaberg P.G."/>
            <person name="Yang J."/>
            <person name="Wegrzyn J.L."/>
            <person name="Swenson N.G."/>
        </authorList>
    </citation>
    <scope>NUCLEOTIDE SEQUENCE</scope>
    <source>
        <strain evidence="7">91603</strain>
    </source>
</reference>
<organism evidence="7 8">
    <name type="scientific">Acer negundo</name>
    <name type="common">Box elder</name>
    <dbReference type="NCBI Taxonomy" id="4023"/>
    <lineage>
        <taxon>Eukaryota</taxon>
        <taxon>Viridiplantae</taxon>
        <taxon>Streptophyta</taxon>
        <taxon>Embryophyta</taxon>
        <taxon>Tracheophyta</taxon>
        <taxon>Spermatophyta</taxon>
        <taxon>Magnoliopsida</taxon>
        <taxon>eudicotyledons</taxon>
        <taxon>Gunneridae</taxon>
        <taxon>Pentapetalae</taxon>
        <taxon>rosids</taxon>
        <taxon>malvids</taxon>
        <taxon>Sapindales</taxon>
        <taxon>Sapindaceae</taxon>
        <taxon>Hippocastanoideae</taxon>
        <taxon>Acereae</taxon>
        <taxon>Acer</taxon>
    </lineage>
</organism>
<evidence type="ECO:0000259" key="6">
    <source>
        <dbReference type="Pfam" id="PF12819"/>
    </source>
</evidence>
<keyword evidence="4" id="KW-1133">Transmembrane helix</keyword>
<evidence type="ECO:0000313" key="8">
    <source>
        <dbReference type="Proteomes" id="UP001064489"/>
    </source>
</evidence>
<dbReference type="AlphaFoldDB" id="A0AAD5NI67"/>
<dbReference type="EMBL" id="JAJSOW010000106">
    <property type="protein sequence ID" value="KAI9161410.1"/>
    <property type="molecule type" value="Genomic_DNA"/>
</dbReference>
<proteinExistence type="predicted"/>
<keyword evidence="5" id="KW-0472">Membrane</keyword>
<keyword evidence="2" id="KW-0812">Transmembrane</keyword>